<evidence type="ECO:0000256" key="1">
    <source>
        <dbReference type="ARBA" id="ARBA00004123"/>
    </source>
</evidence>
<dbReference type="CDD" id="cd08029">
    <property type="entry name" value="LA_like_fungal"/>
    <property type="match status" value="1"/>
</dbReference>
<keyword evidence="9" id="KW-1185">Reference proteome</keyword>
<dbReference type="SUPFAM" id="SSF54928">
    <property type="entry name" value="RNA-binding domain, RBD"/>
    <property type="match status" value="1"/>
</dbReference>
<dbReference type="Gene3D" id="1.10.10.10">
    <property type="entry name" value="Winged helix-like DNA-binding domain superfamily/Winged helix DNA-binding domain"/>
    <property type="match status" value="1"/>
</dbReference>
<reference evidence="8" key="1">
    <citation type="submission" date="2023-06" db="EMBL/GenBank/DDBJ databases">
        <authorList>
            <consortium name="Lawrence Berkeley National Laboratory"/>
            <person name="Ahrendt S."/>
            <person name="Sahu N."/>
            <person name="Indic B."/>
            <person name="Wong-Bajracharya J."/>
            <person name="Merenyi Z."/>
            <person name="Ke H.-M."/>
            <person name="Monk M."/>
            <person name="Kocsube S."/>
            <person name="Drula E."/>
            <person name="Lipzen A."/>
            <person name="Balint B."/>
            <person name="Henrissat B."/>
            <person name="Andreopoulos B."/>
            <person name="Martin F.M."/>
            <person name="Harder C.B."/>
            <person name="Rigling D."/>
            <person name="Ford K.L."/>
            <person name="Foster G.D."/>
            <person name="Pangilinan J."/>
            <person name="Papanicolaou A."/>
            <person name="Barry K."/>
            <person name="LaButti K."/>
            <person name="Viragh M."/>
            <person name="Koriabine M."/>
            <person name="Yan M."/>
            <person name="Riley R."/>
            <person name="Champramary S."/>
            <person name="Plett K.L."/>
            <person name="Tsai I.J."/>
            <person name="Slot J."/>
            <person name="Sipos G."/>
            <person name="Plett J."/>
            <person name="Nagy L.G."/>
            <person name="Grigoriev I.V."/>
        </authorList>
    </citation>
    <scope>NUCLEOTIDE SEQUENCE</scope>
    <source>
        <strain evidence="8">ICMP 16352</strain>
    </source>
</reference>
<dbReference type="Gene3D" id="3.30.70.330">
    <property type="match status" value="1"/>
</dbReference>
<dbReference type="SUPFAM" id="SSF46785">
    <property type="entry name" value="Winged helix' DNA-binding domain"/>
    <property type="match status" value="1"/>
</dbReference>
<keyword evidence="3" id="KW-0539">Nucleus</keyword>
<dbReference type="GO" id="GO:1990904">
    <property type="term" value="C:ribonucleoprotein complex"/>
    <property type="evidence" value="ECO:0007669"/>
    <property type="project" value="InterPro"/>
</dbReference>
<evidence type="ECO:0000259" key="6">
    <source>
        <dbReference type="PROSITE" id="PS50102"/>
    </source>
</evidence>
<dbReference type="InterPro" id="IPR012677">
    <property type="entry name" value="Nucleotide-bd_a/b_plait_sf"/>
</dbReference>
<evidence type="ECO:0000259" key="7">
    <source>
        <dbReference type="PROSITE" id="PS50961"/>
    </source>
</evidence>
<evidence type="ECO:0000313" key="8">
    <source>
        <dbReference type="EMBL" id="KAK0476957.1"/>
    </source>
</evidence>
<proteinExistence type="predicted"/>
<gene>
    <name evidence="8" type="ORF">IW261DRAFT_1635398</name>
</gene>
<evidence type="ECO:0000313" key="9">
    <source>
        <dbReference type="Proteomes" id="UP001175227"/>
    </source>
</evidence>
<dbReference type="InterPro" id="IPR036390">
    <property type="entry name" value="WH_DNA-bd_sf"/>
</dbReference>
<dbReference type="InterPro" id="IPR045180">
    <property type="entry name" value="La_dom_prot"/>
</dbReference>
<protein>
    <submittedName>
        <fullName evidence="8">Uncharacterized protein</fullName>
    </submittedName>
</protein>
<dbReference type="PANTHER" id="PTHR22792:SF140">
    <property type="entry name" value="ACHILLES, ISOFORM A"/>
    <property type="match status" value="1"/>
</dbReference>
<dbReference type="InterPro" id="IPR035979">
    <property type="entry name" value="RBD_domain_sf"/>
</dbReference>
<dbReference type="Pfam" id="PF05383">
    <property type="entry name" value="La"/>
    <property type="match status" value="1"/>
</dbReference>
<dbReference type="InterPro" id="IPR006630">
    <property type="entry name" value="La_HTH"/>
</dbReference>
<feature type="domain" description="HTH La-type RNA-binding" evidence="7">
    <location>
        <begin position="30"/>
        <end position="121"/>
    </location>
</feature>
<dbReference type="AlphaFoldDB" id="A0AA39P3M7"/>
<feature type="region of interest" description="Disordered" evidence="5">
    <location>
        <begin position="350"/>
        <end position="447"/>
    </location>
</feature>
<dbReference type="Pfam" id="PF00076">
    <property type="entry name" value="RRM_1"/>
    <property type="match status" value="1"/>
</dbReference>
<evidence type="ECO:0000256" key="5">
    <source>
        <dbReference type="SAM" id="MobiDB-lite"/>
    </source>
</evidence>
<dbReference type="GO" id="GO:0006396">
    <property type="term" value="P:RNA processing"/>
    <property type="evidence" value="ECO:0007669"/>
    <property type="project" value="InterPro"/>
</dbReference>
<dbReference type="GO" id="GO:0003729">
    <property type="term" value="F:mRNA binding"/>
    <property type="evidence" value="ECO:0007669"/>
    <property type="project" value="TreeGrafter"/>
</dbReference>
<dbReference type="PANTHER" id="PTHR22792">
    <property type="entry name" value="LUPUS LA PROTEIN-RELATED"/>
    <property type="match status" value="1"/>
</dbReference>
<feature type="compositionally biased region" description="Basic residues" evidence="5">
    <location>
        <begin position="362"/>
        <end position="387"/>
    </location>
</feature>
<dbReference type="EMBL" id="JAUEPR010000018">
    <property type="protein sequence ID" value="KAK0476957.1"/>
    <property type="molecule type" value="Genomic_DNA"/>
</dbReference>
<accession>A0AA39P3M7</accession>
<dbReference type="GO" id="GO:0005634">
    <property type="term" value="C:nucleus"/>
    <property type="evidence" value="ECO:0007669"/>
    <property type="project" value="UniProtKB-SubCell"/>
</dbReference>
<sequence length="447" mass="50115">MADETMVKEPAVTVDTDSTTTIVTDVVMNEGEEKIKLDKAVRQIEFYFADSNLPYDRFMWTLHAKDAEHWIPLDTVTSFKRMREYVPLLAKIPEALRASKLLEVNESGKQVRRRTEPKEPKGFGTEEENQKLQSRLEDFFQFYGNTNEVRMRRDEEKKFKGSVFVEFTEMGGVEAFLNADPKPKWDGNDLVTMSKEDYCQMKVKEKGLTGKAAQFRKDLITRRKFDAFKNMANEKKASEGKKEVEKKDIYLEYLGTKLLITPDSKGVGTVKEEDYPLHQGCHAEQPIRDLFEGQTPFIKYQRGDNHEEDITKVKDGIKKLEDKDLTWSIVGEEEEKAFQIERAQSGARAVLRSTADGGPIRGRGRGGARGGRGRGRGRGGRGGRGGHGRRDNDRKDAGGDDGPEQPGEKRKRAVEPDGGPDVGVRGVGGPPAIQSAKKAKTEADAAP</sequence>
<name>A0AA39P3M7_9AGAR</name>
<dbReference type="InterPro" id="IPR036388">
    <property type="entry name" value="WH-like_DNA-bd_sf"/>
</dbReference>
<feature type="domain" description="RRM" evidence="6">
    <location>
        <begin position="133"/>
        <end position="206"/>
    </location>
</feature>
<evidence type="ECO:0000256" key="3">
    <source>
        <dbReference type="ARBA" id="ARBA00023242"/>
    </source>
</evidence>
<dbReference type="InterPro" id="IPR002344">
    <property type="entry name" value="Lupus_La"/>
</dbReference>
<evidence type="ECO:0000256" key="2">
    <source>
        <dbReference type="ARBA" id="ARBA00022884"/>
    </source>
</evidence>
<keyword evidence="2 4" id="KW-0694">RNA-binding</keyword>
<dbReference type="SMART" id="SM00715">
    <property type="entry name" value="LA"/>
    <property type="match status" value="1"/>
</dbReference>
<dbReference type="PRINTS" id="PR00302">
    <property type="entry name" value="LUPUSLA"/>
</dbReference>
<dbReference type="CDD" id="cd12291">
    <property type="entry name" value="RRM1_La"/>
    <property type="match status" value="1"/>
</dbReference>
<dbReference type="PROSITE" id="PS50102">
    <property type="entry name" value="RRM"/>
    <property type="match status" value="1"/>
</dbReference>
<organism evidence="8 9">
    <name type="scientific">Armillaria novae-zelandiae</name>
    <dbReference type="NCBI Taxonomy" id="153914"/>
    <lineage>
        <taxon>Eukaryota</taxon>
        <taxon>Fungi</taxon>
        <taxon>Dikarya</taxon>
        <taxon>Basidiomycota</taxon>
        <taxon>Agaricomycotina</taxon>
        <taxon>Agaricomycetes</taxon>
        <taxon>Agaricomycetidae</taxon>
        <taxon>Agaricales</taxon>
        <taxon>Marasmiineae</taxon>
        <taxon>Physalacriaceae</taxon>
        <taxon>Armillaria</taxon>
    </lineage>
</organism>
<feature type="region of interest" description="Disordered" evidence="5">
    <location>
        <begin position="106"/>
        <end position="128"/>
    </location>
</feature>
<dbReference type="InterPro" id="IPR000504">
    <property type="entry name" value="RRM_dom"/>
</dbReference>
<comment type="caution">
    <text evidence="8">The sequence shown here is derived from an EMBL/GenBank/DDBJ whole genome shotgun (WGS) entry which is preliminary data.</text>
</comment>
<comment type="subcellular location">
    <subcellularLocation>
        <location evidence="1">Nucleus</location>
    </subcellularLocation>
</comment>
<dbReference type="PROSITE" id="PS50961">
    <property type="entry name" value="HTH_LA"/>
    <property type="match status" value="1"/>
</dbReference>
<evidence type="ECO:0000256" key="4">
    <source>
        <dbReference type="PROSITE-ProRule" id="PRU00332"/>
    </source>
</evidence>
<dbReference type="Proteomes" id="UP001175227">
    <property type="component" value="Unassembled WGS sequence"/>
</dbReference>
<feature type="compositionally biased region" description="Basic and acidic residues" evidence="5">
    <location>
        <begin position="388"/>
        <end position="398"/>
    </location>
</feature>